<dbReference type="PANTHER" id="PTHR46796">
    <property type="entry name" value="HTH-TYPE TRANSCRIPTIONAL ACTIVATOR RHAS-RELATED"/>
    <property type="match status" value="1"/>
</dbReference>
<keyword evidence="2" id="KW-0238">DNA-binding</keyword>
<dbReference type="SMART" id="SM00342">
    <property type="entry name" value="HTH_ARAC"/>
    <property type="match status" value="1"/>
</dbReference>
<evidence type="ECO:0000313" key="5">
    <source>
        <dbReference type="EMBL" id="GAA0822352.1"/>
    </source>
</evidence>
<reference evidence="6" key="1">
    <citation type="journal article" date="2019" name="Int. J. Syst. Evol. Microbiol.">
        <title>The Global Catalogue of Microorganisms (GCM) 10K type strain sequencing project: providing services to taxonomists for standard genome sequencing and annotation.</title>
        <authorList>
            <consortium name="The Broad Institute Genomics Platform"/>
            <consortium name="The Broad Institute Genome Sequencing Center for Infectious Disease"/>
            <person name="Wu L."/>
            <person name="Ma J."/>
        </authorList>
    </citation>
    <scope>NUCLEOTIDE SEQUENCE [LARGE SCALE GENOMIC DNA]</scope>
    <source>
        <strain evidence="6">JCM 15608</strain>
    </source>
</reference>
<dbReference type="PROSITE" id="PS00041">
    <property type="entry name" value="HTH_ARAC_FAMILY_1"/>
    <property type="match status" value="1"/>
</dbReference>
<proteinExistence type="predicted"/>
<dbReference type="EMBL" id="BAAAFA010000011">
    <property type="protein sequence ID" value="GAA0822352.1"/>
    <property type="molecule type" value="Genomic_DNA"/>
</dbReference>
<evidence type="ECO:0000256" key="3">
    <source>
        <dbReference type="ARBA" id="ARBA00023163"/>
    </source>
</evidence>
<evidence type="ECO:0000256" key="1">
    <source>
        <dbReference type="ARBA" id="ARBA00023015"/>
    </source>
</evidence>
<protein>
    <submittedName>
        <fullName evidence="5">AraC family transcriptional regulator</fullName>
    </submittedName>
</protein>
<gene>
    <name evidence="5" type="ORF">GCM10009111_30530</name>
</gene>
<dbReference type="Pfam" id="PF06719">
    <property type="entry name" value="AraC_N"/>
    <property type="match status" value="1"/>
</dbReference>
<keyword evidence="6" id="KW-1185">Reference proteome</keyword>
<keyword evidence="1" id="KW-0805">Transcription regulation</keyword>
<sequence length="313" mass="36061">MLLSHTIDNIRKSPQVLVENKLSFAGPDSELAIYDTYEVANKVKLSSDQLLFCAMVTGKKIMHSDEDYAREFLPHQSFIMAPYYDVEIDFPEASLNKPTTCLAIELSRDRVNQIANSLNVEQPLNREFGCWQYHHKLLHTHHNNYIQQVLNRIVRMYSENHPDRNVMIELAVSELTIRLLRQQTRDFILTFTAQDPENSGLTAALNFIHHQLSQPINVDELARIACMSRTKFFSQFKQHLGCSPLVYQQQIRLKKAAESLAQGQQITQTCFALGFVNSSHFSRCFKALYGISPREYKSRHTTMQTPQSADNHQ</sequence>
<evidence type="ECO:0000313" key="6">
    <source>
        <dbReference type="Proteomes" id="UP001500021"/>
    </source>
</evidence>
<evidence type="ECO:0000259" key="4">
    <source>
        <dbReference type="PROSITE" id="PS01124"/>
    </source>
</evidence>
<dbReference type="Pfam" id="PF12833">
    <property type="entry name" value="HTH_18"/>
    <property type="match status" value="1"/>
</dbReference>
<comment type="caution">
    <text evidence="5">The sequence shown here is derived from an EMBL/GenBank/DDBJ whole genome shotgun (WGS) entry which is preliminary data.</text>
</comment>
<organism evidence="5 6">
    <name type="scientific">Colwellia asteriadis</name>
    <dbReference type="NCBI Taxonomy" id="517723"/>
    <lineage>
        <taxon>Bacteria</taxon>
        <taxon>Pseudomonadati</taxon>
        <taxon>Pseudomonadota</taxon>
        <taxon>Gammaproteobacteria</taxon>
        <taxon>Alteromonadales</taxon>
        <taxon>Colwelliaceae</taxon>
        <taxon>Colwellia</taxon>
    </lineage>
</organism>
<accession>A0ABP3WJM5</accession>
<dbReference type="RefSeq" id="WP_215979298.1">
    <property type="nucleotide sequence ID" value="NZ_BAAAFA010000011.1"/>
</dbReference>
<evidence type="ECO:0000256" key="2">
    <source>
        <dbReference type="ARBA" id="ARBA00023125"/>
    </source>
</evidence>
<name>A0ABP3WJM5_9GAMM</name>
<dbReference type="PROSITE" id="PS01124">
    <property type="entry name" value="HTH_ARAC_FAMILY_2"/>
    <property type="match status" value="1"/>
</dbReference>
<dbReference type="InterPro" id="IPR009594">
    <property type="entry name" value="Tscrpt_reg_HTH_AraC_N"/>
</dbReference>
<dbReference type="Proteomes" id="UP001500021">
    <property type="component" value="Unassembled WGS sequence"/>
</dbReference>
<dbReference type="InterPro" id="IPR018060">
    <property type="entry name" value="HTH_AraC"/>
</dbReference>
<dbReference type="InterPro" id="IPR018062">
    <property type="entry name" value="HTH_AraC-typ_CS"/>
</dbReference>
<keyword evidence="3" id="KW-0804">Transcription</keyword>
<feature type="domain" description="HTH araC/xylS-type" evidence="4">
    <location>
        <begin position="202"/>
        <end position="299"/>
    </location>
</feature>
<dbReference type="InterPro" id="IPR050204">
    <property type="entry name" value="AraC_XylS_family_regulators"/>
</dbReference>